<dbReference type="STRING" id="762982.HMPREF9442_03287"/>
<reference evidence="1 2" key="1">
    <citation type="submission" date="2011-02" db="EMBL/GenBank/DDBJ databases">
        <authorList>
            <person name="Weinstock G."/>
            <person name="Sodergren E."/>
            <person name="Clifton S."/>
            <person name="Fulton L."/>
            <person name="Fulton B."/>
            <person name="Courtney L."/>
            <person name="Fronick C."/>
            <person name="Harrison M."/>
            <person name="Strong C."/>
            <person name="Farmer C."/>
            <person name="Delahaunty K."/>
            <person name="Markovic C."/>
            <person name="Hall O."/>
            <person name="Minx P."/>
            <person name="Tomlinson C."/>
            <person name="Mitreva M."/>
            <person name="Hou S."/>
            <person name="Chen J."/>
            <person name="Wollam A."/>
            <person name="Pepin K.H."/>
            <person name="Johnson M."/>
            <person name="Bhonagiri V."/>
            <person name="Zhang X."/>
            <person name="Suruliraj S."/>
            <person name="Warren W."/>
            <person name="Chinwalla A."/>
            <person name="Mardis E.R."/>
            <person name="Wilson R.K."/>
        </authorList>
    </citation>
    <scope>NUCLEOTIDE SEQUENCE [LARGE SCALE GENOMIC DNA]</scope>
    <source>
        <strain evidence="1 2">YIT 11841</strain>
    </source>
</reference>
<evidence type="ECO:0000313" key="2">
    <source>
        <dbReference type="Proteomes" id="UP000005546"/>
    </source>
</evidence>
<dbReference type="EMBL" id="AFBR01000094">
    <property type="protein sequence ID" value="EGG50262.1"/>
    <property type="molecule type" value="Genomic_DNA"/>
</dbReference>
<comment type="caution">
    <text evidence="1">The sequence shown here is derived from an EMBL/GenBank/DDBJ whole genome shotgun (WGS) entry which is preliminary data.</text>
</comment>
<evidence type="ECO:0000313" key="1">
    <source>
        <dbReference type="EMBL" id="EGG50262.1"/>
    </source>
</evidence>
<dbReference type="HOGENOM" id="CLU_3155947_0_0_10"/>
<organism evidence="1 2">
    <name type="scientific">Paraprevotella xylaniphila YIT 11841</name>
    <dbReference type="NCBI Taxonomy" id="762982"/>
    <lineage>
        <taxon>Bacteria</taxon>
        <taxon>Pseudomonadati</taxon>
        <taxon>Bacteroidota</taxon>
        <taxon>Bacteroidia</taxon>
        <taxon>Bacteroidales</taxon>
        <taxon>Prevotellaceae</taxon>
        <taxon>Paraprevotella</taxon>
    </lineage>
</organism>
<keyword evidence="2" id="KW-1185">Reference proteome</keyword>
<sequence>MHSSIFIRRKTLKSLAECTVIRNFAADLVQRGSKKRGHNGIRLMEKPV</sequence>
<accession>F3QYJ3</accession>
<dbReference type="Proteomes" id="UP000005546">
    <property type="component" value="Unassembled WGS sequence"/>
</dbReference>
<name>F3QYJ3_9BACT</name>
<protein>
    <submittedName>
        <fullName evidence="1">Uncharacterized protein</fullName>
    </submittedName>
</protein>
<dbReference type="AlphaFoldDB" id="F3QYJ3"/>
<gene>
    <name evidence="1" type="ORF">HMPREF9442_03287</name>
</gene>
<proteinExistence type="predicted"/>